<dbReference type="Gene3D" id="1.10.10.10">
    <property type="entry name" value="Winged helix-like DNA-binding domain superfamily/Winged helix DNA-binding domain"/>
    <property type="match status" value="1"/>
</dbReference>
<sequence>MDRRKLLYSILKELQEGNEPKQTDYEITYEQWGEMAALIRDEGYAKGASVQYADNTVYFVALSSAKITMKGIEYLEQNSTLAKTYRGLKEVREWLKI</sequence>
<dbReference type="RefSeq" id="WP_379750019.1">
    <property type="nucleotide sequence ID" value="NZ_JBHTCP010000040.1"/>
</dbReference>
<dbReference type="Pfam" id="PF09639">
    <property type="entry name" value="YjcQ"/>
    <property type="match status" value="1"/>
</dbReference>
<dbReference type="SUPFAM" id="SSF46785">
    <property type="entry name" value="Winged helix' DNA-binding domain"/>
    <property type="match status" value="1"/>
</dbReference>
<name>A0ABW2NP64_9BACL</name>
<dbReference type="EMBL" id="JBHTCP010000040">
    <property type="protein sequence ID" value="MFC7372437.1"/>
    <property type="molecule type" value="Genomic_DNA"/>
</dbReference>
<keyword evidence="2" id="KW-1185">Reference proteome</keyword>
<dbReference type="InterPro" id="IPR036390">
    <property type="entry name" value="WH_DNA-bd_sf"/>
</dbReference>
<reference evidence="2" key="1">
    <citation type="journal article" date="2019" name="Int. J. Syst. Evol. Microbiol.">
        <title>The Global Catalogue of Microorganisms (GCM) 10K type strain sequencing project: providing services to taxonomists for standard genome sequencing and annotation.</title>
        <authorList>
            <consortium name="The Broad Institute Genomics Platform"/>
            <consortium name="The Broad Institute Genome Sequencing Center for Infectious Disease"/>
            <person name="Wu L."/>
            <person name="Ma J."/>
        </authorList>
    </citation>
    <scope>NUCLEOTIDE SEQUENCE [LARGE SCALE GENOMIC DNA]</scope>
    <source>
        <strain evidence="2">NBRC 106396</strain>
    </source>
</reference>
<dbReference type="InterPro" id="IPR036388">
    <property type="entry name" value="WH-like_DNA-bd_sf"/>
</dbReference>
<accession>A0ABW2NP64</accession>
<organism evidence="1 2">
    <name type="scientific">Fictibacillus iocasae</name>
    <dbReference type="NCBI Taxonomy" id="2715437"/>
    <lineage>
        <taxon>Bacteria</taxon>
        <taxon>Bacillati</taxon>
        <taxon>Bacillota</taxon>
        <taxon>Bacilli</taxon>
        <taxon>Bacillales</taxon>
        <taxon>Fictibacillaceae</taxon>
        <taxon>Fictibacillus</taxon>
    </lineage>
</organism>
<gene>
    <name evidence="1" type="ORF">ACFQPF_12220</name>
</gene>
<evidence type="ECO:0000313" key="2">
    <source>
        <dbReference type="Proteomes" id="UP001596549"/>
    </source>
</evidence>
<dbReference type="Proteomes" id="UP001596549">
    <property type="component" value="Unassembled WGS sequence"/>
</dbReference>
<proteinExistence type="predicted"/>
<protein>
    <submittedName>
        <fullName evidence="1">YjcQ family protein</fullName>
    </submittedName>
</protein>
<evidence type="ECO:0000313" key="1">
    <source>
        <dbReference type="EMBL" id="MFC7372437.1"/>
    </source>
</evidence>
<dbReference type="InterPro" id="IPR018597">
    <property type="entry name" value="Phage_Tuc2009_YjcQ"/>
</dbReference>
<comment type="caution">
    <text evidence="1">The sequence shown here is derived from an EMBL/GenBank/DDBJ whole genome shotgun (WGS) entry which is preliminary data.</text>
</comment>